<dbReference type="Gene3D" id="3.10.690.10">
    <property type="entry name" value="Bifunctional nuclease domain"/>
    <property type="match status" value="1"/>
</dbReference>
<feature type="domain" description="BFN" evidence="1">
    <location>
        <begin position="7"/>
        <end position="139"/>
    </location>
</feature>
<evidence type="ECO:0000313" key="7">
    <source>
        <dbReference type="Proteomes" id="UP000267921"/>
    </source>
</evidence>
<sequence>MPEEDETCQVNIKGVYLMKMEEGIAPTVILEGAAGKIMPIYIGHLEALSINNALNSETTPRPMTHDLLMSILSRMEGKVESVFIDEKAEGVFYARLTLSKNGVKMEFDARPSDCIALALRADVPINIKDEILENDVISPEELDGAKSFESLL</sequence>
<evidence type="ECO:0000313" key="2">
    <source>
        <dbReference type="EMBL" id="APH38328.1"/>
    </source>
</evidence>
<dbReference type="Proteomes" id="UP000198669">
    <property type="component" value="Unassembled WGS sequence"/>
</dbReference>
<dbReference type="STRING" id="2177.BHR79_01720"/>
<evidence type="ECO:0000259" key="1">
    <source>
        <dbReference type="PROSITE" id="PS51658"/>
    </source>
</evidence>
<dbReference type="PANTHER" id="PTHR15160">
    <property type="entry name" value="VON HIPPEL-LINDAU PROTEIN"/>
    <property type="match status" value="1"/>
</dbReference>
<dbReference type="GO" id="GO:0004518">
    <property type="term" value="F:nuclease activity"/>
    <property type="evidence" value="ECO:0007669"/>
    <property type="project" value="InterPro"/>
</dbReference>
<name>A0A1L3Q0D3_9EURY</name>
<dbReference type="KEGG" id="mhaz:BHR79_01720"/>
<dbReference type="Pfam" id="PF02577">
    <property type="entry name" value="BFN_dom"/>
    <property type="match status" value="1"/>
</dbReference>
<reference evidence="2 5" key="1">
    <citation type="submission" date="2016-10" db="EMBL/GenBank/DDBJ databases">
        <title>Methanohalophilus halophilus.</title>
        <authorList>
            <person name="L'haridon S."/>
        </authorList>
    </citation>
    <scope>NUCLEOTIDE SEQUENCE [LARGE SCALE GENOMIC DNA]</scope>
    <source>
        <strain evidence="2 5">Z-7982</strain>
    </source>
</reference>
<dbReference type="EMBL" id="FNMU01000001">
    <property type="protein sequence ID" value="SDW02710.1"/>
    <property type="molecule type" value="Genomic_DNA"/>
</dbReference>
<reference evidence="3 7" key="3">
    <citation type="submission" date="2018-10" db="EMBL/GenBank/DDBJ databases">
        <title>Cultivation of a novel Methanohalophilus strain from Kebrit Deep of the Red Sea and a genomic comparison of members of the genus Methanohalophilus.</title>
        <authorList>
            <person name="Guan Y."/>
            <person name="Ngugi D.K."/>
            <person name="Stingl U."/>
        </authorList>
    </citation>
    <scope>NUCLEOTIDE SEQUENCE [LARGE SCALE GENOMIC DNA]</scope>
    <source>
        <strain evidence="3 7">DSM 3094</strain>
    </source>
</reference>
<evidence type="ECO:0000313" key="5">
    <source>
        <dbReference type="Proteomes" id="UP000186879"/>
    </source>
</evidence>
<dbReference type="PANTHER" id="PTHR15160:SF1">
    <property type="entry name" value="VON HIPPEL-LINDAU DISEASE TUMOR SUPPRESSOR"/>
    <property type="match status" value="1"/>
</dbReference>
<evidence type="ECO:0000313" key="4">
    <source>
        <dbReference type="EMBL" id="SDW02710.1"/>
    </source>
</evidence>
<dbReference type="Proteomes" id="UP000186879">
    <property type="component" value="Chromosome"/>
</dbReference>
<reference evidence="4 6" key="2">
    <citation type="submission" date="2016-10" db="EMBL/GenBank/DDBJ databases">
        <authorList>
            <person name="de Groot N.N."/>
        </authorList>
    </citation>
    <scope>NUCLEOTIDE SEQUENCE [LARGE SCALE GENOMIC DNA]</scope>
    <source>
        <strain evidence="4 6">Z-7982</strain>
    </source>
</reference>
<dbReference type="SUPFAM" id="SSF103256">
    <property type="entry name" value="Hypothetical protein TM0160"/>
    <property type="match status" value="1"/>
</dbReference>
<dbReference type="OrthoDB" id="30741at2157"/>
<dbReference type="PROSITE" id="PS51658">
    <property type="entry name" value="BFN"/>
    <property type="match status" value="1"/>
</dbReference>
<dbReference type="GeneID" id="30582435"/>
<organism evidence="2 5">
    <name type="scientific">Methanohalophilus halophilus</name>
    <dbReference type="NCBI Taxonomy" id="2177"/>
    <lineage>
        <taxon>Archaea</taxon>
        <taxon>Methanobacteriati</taxon>
        <taxon>Methanobacteriota</taxon>
        <taxon>Stenosarchaea group</taxon>
        <taxon>Methanomicrobia</taxon>
        <taxon>Methanosarcinales</taxon>
        <taxon>Methanosarcinaceae</taxon>
        <taxon>Methanohalophilus</taxon>
    </lineage>
</organism>
<accession>A0A1L3Q0D3</accession>
<dbReference type="InterPro" id="IPR036104">
    <property type="entry name" value="BFN_sf"/>
</dbReference>
<gene>
    <name evidence="2" type="ORF">BHR79_01720</name>
    <name evidence="3" type="ORF">EFE40_01065</name>
    <name evidence="4" type="ORF">SAMN04515625_0168</name>
</gene>
<dbReference type="RefSeq" id="WP_072560623.1">
    <property type="nucleotide sequence ID" value="NZ_CP017921.1"/>
</dbReference>
<dbReference type="Proteomes" id="UP000267921">
    <property type="component" value="Unassembled WGS sequence"/>
</dbReference>
<dbReference type="EMBL" id="RJJG01000001">
    <property type="protein sequence ID" value="RNI10803.1"/>
    <property type="molecule type" value="Genomic_DNA"/>
</dbReference>
<protein>
    <submittedName>
        <fullName evidence="3">Bifunctional nuclease family protein</fullName>
    </submittedName>
</protein>
<dbReference type="AlphaFoldDB" id="A0A1L3Q0D3"/>
<dbReference type="InterPro" id="IPR003729">
    <property type="entry name" value="Bi_nuclease_dom"/>
</dbReference>
<proteinExistence type="predicted"/>
<keyword evidence="5" id="KW-1185">Reference proteome</keyword>
<evidence type="ECO:0000313" key="6">
    <source>
        <dbReference type="Proteomes" id="UP000198669"/>
    </source>
</evidence>
<evidence type="ECO:0000313" key="3">
    <source>
        <dbReference type="EMBL" id="RNI10803.1"/>
    </source>
</evidence>
<dbReference type="EMBL" id="CP017921">
    <property type="protein sequence ID" value="APH38328.1"/>
    <property type="molecule type" value="Genomic_DNA"/>
</dbReference>